<gene>
    <name evidence="2" type="ORF">GSF22_00450</name>
</gene>
<comment type="caution">
    <text evidence="2">The sequence shown here is derived from an EMBL/GenBank/DDBJ whole genome shotgun (WGS) entry which is preliminary data.</text>
</comment>
<evidence type="ECO:0000256" key="1">
    <source>
        <dbReference type="SAM" id="SignalP"/>
    </source>
</evidence>
<reference evidence="2 3" key="1">
    <citation type="submission" date="2019-12" db="EMBL/GenBank/DDBJ databases">
        <title>Whole genome sequencing of endophytic Actinobacterium Micromonospora sp. MPMI6T.</title>
        <authorList>
            <person name="Evv R."/>
            <person name="Podile A.R."/>
        </authorList>
    </citation>
    <scope>NUCLEOTIDE SEQUENCE [LARGE SCALE GENOMIC DNA]</scope>
    <source>
        <strain evidence="2 3">MPMI6</strain>
    </source>
</reference>
<name>A0ABS3VIX9_MICEH</name>
<proteinExistence type="predicted"/>
<keyword evidence="1" id="KW-0732">Signal</keyword>
<evidence type="ECO:0000313" key="3">
    <source>
        <dbReference type="Proteomes" id="UP000823521"/>
    </source>
</evidence>
<dbReference type="EMBL" id="WVUH01000002">
    <property type="protein sequence ID" value="MBO4204490.1"/>
    <property type="molecule type" value="Genomic_DNA"/>
</dbReference>
<protein>
    <recommendedName>
        <fullName evidence="4">Secreted protein</fullName>
    </recommendedName>
</protein>
<dbReference type="Proteomes" id="UP000823521">
    <property type="component" value="Unassembled WGS sequence"/>
</dbReference>
<accession>A0ABS3VIX9</accession>
<feature type="chain" id="PRO_5046976160" description="Secreted protein" evidence="1">
    <location>
        <begin position="34"/>
        <end position="160"/>
    </location>
</feature>
<evidence type="ECO:0008006" key="4">
    <source>
        <dbReference type="Google" id="ProtNLM"/>
    </source>
</evidence>
<sequence length="160" mass="17459">MIDVRIRQTLARLTAVAVCSTAIAATAASPAMATDTYFYEEYVHLSSGASAIQASGNINWLNRSVTFSGITMWLRAGECGRIAFTAYQYDDADSDFLDVTTSRWCNSTTSGKYVYPGDVTLDGSSIVGGIPVVTILVADETHGEVWQEQTCQTACRYYRH</sequence>
<feature type="signal peptide" evidence="1">
    <location>
        <begin position="1"/>
        <end position="33"/>
    </location>
</feature>
<organism evidence="2 3">
    <name type="scientific">Micromonospora echinofusca</name>
    <dbReference type="NCBI Taxonomy" id="47858"/>
    <lineage>
        <taxon>Bacteria</taxon>
        <taxon>Bacillati</taxon>
        <taxon>Actinomycetota</taxon>
        <taxon>Actinomycetes</taxon>
        <taxon>Micromonosporales</taxon>
        <taxon>Micromonosporaceae</taxon>
        <taxon>Micromonospora</taxon>
    </lineage>
</organism>
<keyword evidence="3" id="KW-1185">Reference proteome</keyword>
<evidence type="ECO:0000313" key="2">
    <source>
        <dbReference type="EMBL" id="MBO4204490.1"/>
    </source>
</evidence>